<gene>
    <name evidence="1" type="ORF">ABZZ21_20505</name>
</gene>
<proteinExistence type="predicted"/>
<organism evidence="1 2">
    <name type="scientific">Streptomyces ossamyceticus</name>
    <dbReference type="NCBI Taxonomy" id="249581"/>
    <lineage>
        <taxon>Bacteria</taxon>
        <taxon>Bacillati</taxon>
        <taxon>Actinomycetota</taxon>
        <taxon>Actinomycetes</taxon>
        <taxon>Kitasatosporales</taxon>
        <taxon>Streptomycetaceae</taxon>
        <taxon>Streptomyces</taxon>
    </lineage>
</organism>
<sequence>MSLDENLTNKQPGDPIRSKDWNALASETVRLDAATKLNSQAIGFQMLKAKEWSNVSTSGEWTPVIRDEGVNFDTPTSLLLIGQGHASSDTQGIALRVAFRVDNTVLGLGPESSTDPWGAVYLNPGTTPNSWVPITAIAGCPVPKGKRKVELVMRREGPAGTSGTVKFNAPTLWLIRLGAS</sequence>
<comment type="caution">
    <text evidence="1">The sequence shown here is derived from an EMBL/GenBank/DDBJ whole genome shotgun (WGS) entry which is preliminary data.</text>
</comment>
<dbReference type="Proteomes" id="UP001550210">
    <property type="component" value="Unassembled WGS sequence"/>
</dbReference>
<name>A0ABV2UZ97_9ACTN</name>
<accession>A0ABV2UZ97</accession>
<reference evidence="1 2" key="1">
    <citation type="submission" date="2024-06" db="EMBL/GenBank/DDBJ databases">
        <title>The Natural Products Discovery Center: Release of the First 8490 Sequenced Strains for Exploring Actinobacteria Biosynthetic Diversity.</title>
        <authorList>
            <person name="Kalkreuter E."/>
            <person name="Kautsar S.A."/>
            <person name="Yang D."/>
            <person name="Bader C.D."/>
            <person name="Teijaro C.N."/>
            <person name="Fluegel L."/>
            <person name="Davis C.M."/>
            <person name="Simpson J.R."/>
            <person name="Lauterbach L."/>
            <person name="Steele A.D."/>
            <person name="Gui C."/>
            <person name="Meng S."/>
            <person name="Li G."/>
            <person name="Viehrig K."/>
            <person name="Ye F."/>
            <person name="Su P."/>
            <person name="Kiefer A.F."/>
            <person name="Nichols A."/>
            <person name="Cepeda A.J."/>
            <person name="Yan W."/>
            <person name="Fan B."/>
            <person name="Jiang Y."/>
            <person name="Adhikari A."/>
            <person name="Zheng C.-J."/>
            <person name="Schuster L."/>
            <person name="Cowan T.M."/>
            <person name="Smanski M.J."/>
            <person name="Chevrette M.G."/>
            <person name="De Carvalho L.P.S."/>
            <person name="Shen B."/>
        </authorList>
    </citation>
    <scope>NUCLEOTIDE SEQUENCE [LARGE SCALE GENOMIC DNA]</scope>
    <source>
        <strain evidence="1 2">NPDC006434</strain>
    </source>
</reference>
<keyword evidence="2" id="KW-1185">Reference proteome</keyword>
<evidence type="ECO:0000313" key="1">
    <source>
        <dbReference type="EMBL" id="MET9846901.1"/>
    </source>
</evidence>
<dbReference type="EMBL" id="JBEXPZ010000025">
    <property type="protein sequence ID" value="MET9846901.1"/>
    <property type="molecule type" value="Genomic_DNA"/>
</dbReference>
<evidence type="ECO:0000313" key="2">
    <source>
        <dbReference type="Proteomes" id="UP001550210"/>
    </source>
</evidence>
<protein>
    <submittedName>
        <fullName evidence="1">Uncharacterized protein</fullName>
    </submittedName>
</protein>
<dbReference type="RefSeq" id="WP_355398153.1">
    <property type="nucleotide sequence ID" value="NZ_JBEGHN010000001.1"/>
</dbReference>